<dbReference type="InterPro" id="IPR029619">
    <property type="entry name" value="FAM81"/>
</dbReference>
<dbReference type="PANTHER" id="PTHR22420:SF4">
    <property type="entry name" value="PROTEIN FAM81A"/>
    <property type="match status" value="1"/>
</dbReference>
<dbReference type="AlphaFoldDB" id="A0A401RQ06"/>
<dbReference type="STRING" id="137246.A0A401RQ06"/>
<proteinExistence type="inferred from homology"/>
<protein>
    <submittedName>
        <fullName evidence="4">Uncharacterized protein</fullName>
    </submittedName>
</protein>
<comment type="similarity">
    <text evidence="2">Belongs to the FAM81 family.</text>
</comment>
<dbReference type="Proteomes" id="UP000287033">
    <property type="component" value="Unassembled WGS sequence"/>
</dbReference>
<organism evidence="4 5">
    <name type="scientific">Chiloscyllium punctatum</name>
    <name type="common">Brownbanded bambooshark</name>
    <name type="synonym">Hemiscyllium punctatum</name>
    <dbReference type="NCBI Taxonomy" id="137246"/>
    <lineage>
        <taxon>Eukaryota</taxon>
        <taxon>Metazoa</taxon>
        <taxon>Chordata</taxon>
        <taxon>Craniata</taxon>
        <taxon>Vertebrata</taxon>
        <taxon>Chondrichthyes</taxon>
        <taxon>Elasmobranchii</taxon>
        <taxon>Galeomorphii</taxon>
        <taxon>Galeoidea</taxon>
        <taxon>Orectolobiformes</taxon>
        <taxon>Hemiscylliidae</taxon>
        <taxon>Chiloscyllium</taxon>
    </lineage>
</organism>
<keyword evidence="1 3" id="KW-0175">Coiled coil</keyword>
<dbReference type="EMBL" id="BEZZ01001712">
    <property type="protein sequence ID" value="GCC20242.1"/>
    <property type="molecule type" value="Genomic_DNA"/>
</dbReference>
<sequence length="214" mass="24649">MDRGWNIKDDIDSEIQPVQNKAEGETYARQLLEGHIKYITTVVKQLSNEIEVLQEQIRTQDYAIPRSNTVMKSLELHHPNGIGELRGRVARCDASIAKLTADMISVYEGIQNLSQEQQRAKLTLEAKIKDIEGQNFYRELRNLLESKKERSSLLGDRKVNSPTYWILGFSAIYDSIGSLKHILEAKMKQDKDKLQKQIHQIKQMMDLIPLRQSS</sequence>
<evidence type="ECO:0000256" key="3">
    <source>
        <dbReference type="SAM" id="Coils"/>
    </source>
</evidence>
<evidence type="ECO:0000313" key="5">
    <source>
        <dbReference type="Proteomes" id="UP000287033"/>
    </source>
</evidence>
<accession>A0A401RQ06</accession>
<evidence type="ECO:0000256" key="1">
    <source>
        <dbReference type="ARBA" id="ARBA00023054"/>
    </source>
</evidence>
<comment type="caution">
    <text evidence="4">The sequence shown here is derived from an EMBL/GenBank/DDBJ whole genome shotgun (WGS) entry which is preliminary data.</text>
</comment>
<keyword evidence="5" id="KW-1185">Reference proteome</keyword>
<reference evidence="4 5" key="1">
    <citation type="journal article" date="2018" name="Nat. Ecol. Evol.">
        <title>Shark genomes provide insights into elasmobranch evolution and the origin of vertebrates.</title>
        <authorList>
            <person name="Hara Y"/>
            <person name="Yamaguchi K"/>
            <person name="Onimaru K"/>
            <person name="Kadota M"/>
            <person name="Koyanagi M"/>
            <person name="Keeley SD"/>
            <person name="Tatsumi K"/>
            <person name="Tanaka K"/>
            <person name="Motone F"/>
            <person name="Kageyama Y"/>
            <person name="Nozu R"/>
            <person name="Adachi N"/>
            <person name="Nishimura O"/>
            <person name="Nakagawa R"/>
            <person name="Tanegashima C"/>
            <person name="Kiyatake I"/>
            <person name="Matsumoto R"/>
            <person name="Murakumo K"/>
            <person name="Nishida K"/>
            <person name="Terakita A"/>
            <person name="Kuratani S"/>
            <person name="Sato K"/>
            <person name="Hyodo S Kuraku.S."/>
        </authorList>
    </citation>
    <scope>NUCLEOTIDE SEQUENCE [LARGE SCALE GENOMIC DNA]</scope>
</reference>
<dbReference type="OMA" id="MQKITME"/>
<evidence type="ECO:0000256" key="2">
    <source>
        <dbReference type="ARBA" id="ARBA00046344"/>
    </source>
</evidence>
<evidence type="ECO:0000313" key="4">
    <source>
        <dbReference type="EMBL" id="GCC20242.1"/>
    </source>
</evidence>
<dbReference type="PANTHER" id="PTHR22420">
    <property type="entry name" value="PROTEIN FAM81A"/>
    <property type="match status" value="1"/>
</dbReference>
<dbReference type="OrthoDB" id="10014002at2759"/>
<gene>
    <name evidence="4" type="ORF">chiPu_0018822</name>
</gene>
<name>A0A401RQ06_CHIPU</name>
<feature type="coiled-coil region" evidence="3">
    <location>
        <begin position="36"/>
        <end position="63"/>
    </location>
</feature>